<comment type="function">
    <text evidence="10">Involved in repair of UV radiation-induced DNA damage. Catalyzes the light-dependent monomerization (300-600 nm) of cyclobutyl pyrimidine dimers (in cis-syn configuration), which are formed between adjacent bases on the same DNA strand upon exposure to ultraviolet radiation.</text>
</comment>
<dbReference type="PROSITE" id="PS00394">
    <property type="entry name" value="DNA_PHOTOLYASES_1_1"/>
    <property type="match status" value="1"/>
</dbReference>
<keyword evidence="16" id="KW-0456">Lyase</keyword>
<dbReference type="EC" id="4.1.99.3" evidence="3"/>
<dbReference type="Gene3D" id="1.25.40.80">
    <property type="match status" value="1"/>
</dbReference>
<dbReference type="InterPro" id="IPR018394">
    <property type="entry name" value="DNA_photolyase_1_CS_C"/>
</dbReference>
<evidence type="ECO:0000256" key="9">
    <source>
        <dbReference type="ARBA" id="ARBA00033999"/>
    </source>
</evidence>
<dbReference type="InterPro" id="IPR036155">
    <property type="entry name" value="Crypto/Photolyase_N_sf"/>
</dbReference>
<dbReference type="GO" id="GO:0071949">
    <property type="term" value="F:FAD binding"/>
    <property type="evidence" value="ECO:0007669"/>
    <property type="project" value="TreeGrafter"/>
</dbReference>
<sequence>MSQPVCIVWFRQDLRVIDNPALLAAVEHGTVVPVYIFDTELDEADQPGGASNWWLHHSLVSLNKRLNGHLQCFTGEPKKILTELVDKFSAQAIFWNRCYEPAVIDRDKEIKQTLRERDCLVSSFNGSLLWEPMSIRKQDGGVYRVFTPYYRKGCLQASAPRYPSSAPERITYADVANEGHGIDDAGLLPEINWDSEFAKHWKPGEEGAADKLSEFIQHAAKGYQDQRNIPSVRGTSRLSPHLHFGEISPNQVWYALLNAFDDESSSDLDCFLSELGWREFSYYLLFHFPDITDKNFNSQFDKFKWLNQDEKYTAWTKGKTGIPIVDAGMRELWQTGYMHNRVRMIVGSFLVKNLLIDWRKGERWFWDCLVDADRASNAASWQWVAGSGADAAPYFRIFNPVLQGEKFDKQGSYVKKYCPELANMPDKYLHKPWDAPKEVLKKAGVELGSTYPKPIADLKQSRQRALDAYADTKED</sequence>
<feature type="binding site" evidence="12">
    <location>
        <position position="223"/>
    </location>
    <ligand>
        <name>FAD</name>
        <dbReference type="ChEBI" id="CHEBI:57692"/>
    </ligand>
</feature>
<dbReference type="Pfam" id="PF03441">
    <property type="entry name" value="FAD_binding_7"/>
    <property type="match status" value="1"/>
</dbReference>
<evidence type="ECO:0000256" key="11">
    <source>
        <dbReference type="ARBA" id="ARBA00083107"/>
    </source>
</evidence>
<accession>A0A2S9V571</accession>
<gene>
    <name evidence="16" type="ORF">C6Y40_21030</name>
</gene>
<dbReference type="Gene3D" id="1.10.579.10">
    <property type="entry name" value="DNA Cyclobutane Dipyrimidine Photolyase, subunit A, domain 3"/>
    <property type="match status" value="1"/>
</dbReference>
<evidence type="ECO:0000256" key="6">
    <source>
        <dbReference type="ARBA" id="ARBA00022827"/>
    </source>
</evidence>
<name>A0A2S9V571_9ALTE</name>
<dbReference type="PROSITE" id="PS51645">
    <property type="entry name" value="PHR_CRY_ALPHA_BETA"/>
    <property type="match status" value="1"/>
</dbReference>
<evidence type="ECO:0000313" key="17">
    <source>
        <dbReference type="Proteomes" id="UP000238949"/>
    </source>
</evidence>
<reference evidence="17" key="1">
    <citation type="journal article" date="2020" name="Int. J. Syst. Evol. Microbiol.">
        <title>Alteromonas alba sp. nov., a marine bacterium isolated from the seawater of the West Pacific Ocean.</title>
        <authorList>
            <person name="Sun C."/>
            <person name="Wu Y.-H."/>
            <person name="Xamxidin M."/>
            <person name="Cheng H."/>
            <person name="Xu X.-W."/>
        </authorList>
    </citation>
    <scope>NUCLEOTIDE SEQUENCE [LARGE SCALE GENOMIC DNA]</scope>
    <source>
        <strain evidence="17">190</strain>
    </source>
</reference>
<evidence type="ECO:0000256" key="5">
    <source>
        <dbReference type="ARBA" id="ARBA00022630"/>
    </source>
</evidence>
<evidence type="ECO:0000259" key="15">
    <source>
        <dbReference type="PROSITE" id="PS51645"/>
    </source>
</evidence>
<dbReference type="Proteomes" id="UP000238949">
    <property type="component" value="Unassembled WGS sequence"/>
</dbReference>
<dbReference type="SUPFAM" id="SSF52425">
    <property type="entry name" value="Cryptochrome/photolyase, N-terminal domain"/>
    <property type="match status" value="1"/>
</dbReference>
<evidence type="ECO:0000256" key="13">
    <source>
        <dbReference type="PIRSR" id="PIRSR602081-2"/>
    </source>
</evidence>
<comment type="cofactor">
    <cofactor evidence="1">
        <name>(6R)-5,10-methylene-5,6,7,8-tetrahydrofolate</name>
        <dbReference type="ChEBI" id="CHEBI:15636"/>
    </cofactor>
</comment>
<dbReference type="InterPro" id="IPR014729">
    <property type="entry name" value="Rossmann-like_a/b/a_fold"/>
</dbReference>
<feature type="domain" description="Photolyase/cryptochrome alpha/beta" evidence="15">
    <location>
        <begin position="4"/>
        <end position="129"/>
    </location>
</feature>
<proteinExistence type="inferred from homology"/>
<feature type="site" description="Electron transfer via tryptophanyl radical" evidence="13">
    <location>
        <position position="381"/>
    </location>
</feature>
<dbReference type="PANTHER" id="PTHR11455">
    <property type="entry name" value="CRYPTOCHROME"/>
    <property type="match status" value="1"/>
</dbReference>
<feature type="binding site" evidence="12">
    <location>
        <begin position="371"/>
        <end position="373"/>
    </location>
    <ligand>
        <name>FAD</name>
        <dbReference type="ChEBI" id="CHEBI:57692"/>
    </ligand>
</feature>
<comment type="caution">
    <text evidence="16">The sequence shown here is derived from an EMBL/GenBank/DDBJ whole genome shotgun (WGS) entry which is preliminary data.</text>
</comment>
<comment type="catalytic activity">
    <reaction evidence="9">
        <text>cyclobutadipyrimidine (in DNA) = 2 pyrimidine residues (in DNA).</text>
        <dbReference type="EC" id="4.1.99.3"/>
    </reaction>
</comment>
<dbReference type="OrthoDB" id="9772484at2"/>
<evidence type="ECO:0000256" key="4">
    <source>
        <dbReference type="ARBA" id="ARBA00014046"/>
    </source>
</evidence>
<feature type="binding site" evidence="12">
    <location>
        <position position="271"/>
    </location>
    <ligand>
        <name>FAD</name>
        <dbReference type="ChEBI" id="CHEBI:57692"/>
    </ligand>
</feature>
<comment type="similarity">
    <text evidence="2">Belongs to the DNA photolyase class-1 family.</text>
</comment>
<protein>
    <recommendedName>
        <fullName evidence="4">Deoxyribodipyrimidine photo-lyase</fullName>
        <ecNumber evidence="3">4.1.99.3</ecNumber>
    </recommendedName>
    <alternativeName>
        <fullName evidence="8">DNA photolyase</fullName>
    </alternativeName>
    <alternativeName>
        <fullName evidence="11">Photoreactivating enzyme</fullName>
    </alternativeName>
</protein>
<dbReference type="GO" id="GO:0000719">
    <property type="term" value="P:photoreactive repair"/>
    <property type="evidence" value="ECO:0007669"/>
    <property type="project" value="UniProtKB-ARBA"/>
</dbReference>
<dbReference type="PRINTS" id="PR00147">
    <property type="entry name" value="DNAPHOTLYASE"/>
</dbReference>
<dbReference type="AlphaFoldDB" id="A0A2S9V571"/>
<comment type="similarity">
    <text evidence="14">Belongs to the DNA photolyase family.</text>
</comment>
<evidence type="ECO:0000256" key="10">
    <source>
        <dbReference type="ARBA" id="ARBA00059220"/>
    </source>
</evidence>
<feature type="binding site" evidence="12">
    <location>
        <begin position="235"/>
        <end position="239"/>
    </location>
    <ligand>
        <name>FAD</name>
        <dbReference type="ChEBI" id="CHEBI:57692"/>
    </ligand>
</feature>
<evidence type="ECO:0000256" key="14">
    <source>
        <dbReference type="RuleBase" id="RU004182"/>
    </source>
</evidence>
<dbReference type="GO" id="GO:0003677">
    <property type="term" value="F:DNA binding"/>
    <property type="evidence" value="ECO:0007669"/>
    <property type="project" value="TreeGrafter"/>
</dbReference>
<keyword evidence="17" id="KW-1185">Reference proteome</keyword>
<dbReference type="GO" id="GO:0009416">
    <property type="term" value="P:response to light stimulus"/>
    <property type="evidence" value="ECO:0007669"/>
    <property type="project" value="TreeGrafter"/>
</dbReference>
<dbReference type="InterPro" id="IPR006050">
    <property type="entry name" value="DNA_photolyase_N"/>
</dbReference>
<dbReference type="RefSeq" id="WP_105936355.1">
    <property type="nucleotide sequence ID" value="NZ_PVNP01000203.1"/>
</dbReference>
<dbReference type="FunFam" id="1.10.579.10:FF:000003">
    <property type="entry name" value="Deoxyribodipyrimidine photo-lyase"/>
    <property type="match status" value="1"/>
</dbReference>
<dbReference type="GO" id="GO:0003904">
    <property type="term" value="F:deoxyribodipyrimidine photo-lyase activity"/>
    <property type="evidence" value="ECO:0007669"/>
    <property type="project" value="UniProtKB-EC"/>
</dbReference>
<comment type="cofactor">
    <cofactor evidence="12">
        <name>FAD</name>
        <dbReference type="ChEBI" id="CHEBI:57692"/>
    </cofactor>
    <text evidence="12">Binds 1 FAD per subunit.</text>
</comment>
<evidence type="ECO:0000313" key="16">
    <source>
        <dbReference type="EMBL" id="PRO71617.1"/>
    </source>
</evidence>
<dbReference type="InterPro" id="IPR005101">
    <property type="entry name" value="Cryptochr/Photolyase_FAD-bd"/>
</dbReference>
<evidence type="ECO:0000256" key="1">
    <source>
        <dbReference type="ARBA" id="ARBA00001932"/>
    </source>
</evidence>
<evidence type="ECO:0000256" key="12">
    <source>
        <dbReference type="PIRSR" id="PIRSR602081-1"/>
    </source>
</evidence>
<evidence type="ECO:0000256" key="2">
    <source>
        <dbReference type="ARBA" id="ARBA00005862"/>
    </source>
</evidence>
<keyword evidence="5 12" id="KW-0285">Flavoprotein</keyword>
<dbReference type="PANTHER" id="PTHR11455:SF9">
    <property type="entry name" value="CRYPTOCHROME CIRCADIAN CLOCK 5 ISOFORM X1"/>
    <property type="match status" value="1"/>
</dbReference>
<feature type="site" description="Electron transfer via tryptophanyl radical" evidence="13">
    <location>
        <position position="358"/>
    </location>
</feature>
<keyword evidence="6 12" id="KW-0274">FAD</keyword>
<dbReference type="InterPro" id="IPR036134">
    <property type="entry name" value="Crypto/Photolyase_FAD-like_sf"/>
</dbReference>
<dbReference type="SUPFAM" id="SSF48173">
    <property type="entry name" value="Cryptochrome/photolyase FAD-binding domain"/>
    <property type="match status" value="1"/>
</dbReference>
<dbReference type="Pfam" id="PF00875">
    <property type="entry name" value="DNA_photolyase"/>
    <property type="match status" value="1"/>
</dbReference>
<evidence type="ECO:0000256" key="3">
    <source>
        <dbReference type="ARBA" id="ARBA00013149"/>
    </source>
</evidence>
<feature type="site" description="Electron transfer via tryptophanyl radical" evidence="13">
    <location>
        <position position="305"/>
    </location>
</feature>
<dbReference type="Gene3D" id="3.40.50.620">
    <property type="entry name" value="HUPs"/>
    <property type="match status" value="1"/>
</dbReference>
<dbReference type="EMBL" id="PVNP01000203">
    <property type="protein sequence ID" value="PRO71617.1"/>
    <property type="molecule type" value="Genomic_DNA"/>
</dbReference>
<keyword evidence="7 14" id="KW-0157">Chromophore</keyword>
<evidence type="ECO:0000256" key="8">
    <source>
        <dbReference type="ARBA" id="ARBA00031671"/>
    </source>
</evidence>
<organism evidence="16 17">
    <name type="scientific">Alteromonas alba</name>
    <dbReference type="NCBI Taxonomy" id="2079529"/>
    <lineage>
        <taxon>Bacteria</taxon>
        <taxon>Pseudomonadati</taxon>
        <taxon>Pseudomonadota</taxon>
        <taxon>Gammaproteobacteria</taxon>
        <taxon>Alteromonadales</taxon>
        <taxon>Alteromonadaceae</taxon>
        <taxon>Alteromonas/Salinimonas group</taxon>
        <taxon>Alteromonas</taxon>
    </lineage>
</organism>
<evidence type="ECO:0000256" key="7">
    <source>
        <dbReference type="ARBA" id="ARBA00022991"/>
    </source>
</evidence>
<dbReference type="InterPro" id="IPR002081">
    <property type="entry name" value="Cryptochrome/DNA_photolyase_1"/>
</dbReference>